<dbReference type="InterPro" id="IPR017850">
    <property type="entry name" value="Alkaline_phosphatase_core_sf"/>
</dbReference>
<evidence type="ECO:0000256" key="5">
    <source>
        <dbReference type="ARBA" id="ARBA00008819"/>
    </source>
</evidence>
<dbReference type="Pfam" id="PF01676">
    <property type="entry name" value="Metalloenzyme"/>
    <property type="match status" value="1"/>
</dbReference>
<dbReference type="UniPathway" id="UPA00109">
    <property type="reaction ID" value="UER00186"/>
</dbReference>
<dbReference type="SUPFAM" id="SSF53649">
    <property type="entry name" value="Alkaline phosphatase-like"/>
    <property type="match status" value="1"/>
</dbReference>
<sequence>MTDNCCIDDGSFAENPVLIEFMHDLREAGRALHLFGLLSDGGVHSHRRHLSALLAMAARHGPPAVYVHAFTDGRDTSPTDGIHFVRELQDELARLGTGRIATLVGRYYAMDRDGRWDRLERAYQAFVHGVGHRATDPVQAVEASYQANVTDEFLLPTVIEQDGAPVGLVREGDGILPFNFRADRLLQFLRMFTEEGFPHFKRLDQTVRVLTLVPFGERFSFPVAFPSGPLPDVLGQVVAEAGLPQFRVAETEKYTHLTWFLNGRREAPFPGEERFLVPSPKVRTYDLEPEMSAFAIGDILMERVQMARYPLIIANFANGDLVGHTGDLEAAVQAVSTIDRVLSKVIPVAYNAGYDCLITADHGNIEKMVRLETGEPCHTHTANPVPCCLLARGALDLASDGSLADVAPTVLELLNLPCPAAMTGQSLLVRRK</sequence>
<comment type="function">
    <text evidence="3">Catalyzes the interconversion of 2-phosphoglycerate and 3-phosphoglycerate.</text>
</comment>
<dbReference type="Pfam" id="PF06415">
    <property type="entry name" value="iPGM_N"/>
    <property type="match status" value="1"/>
</dbReference>
<proteinExistence type="inferred from homology"/>
<feature type="domain" description="BPG-independent PGAM N-terminal" evidence="12">
    <location>
        <begin position="6"/>
        <end position="214"/>
    </location>
</feature>
<name>A0A367ZQX0_9BACT</name>
<evidence type="ECO:0000313" key="14">
    <source>
        <dbReference type="Proteomes" id="UP000252355"/>
    </source>
</evidence>
<evidence type="ECO:0000256" key="4">
    <source>
        <dbReference type="ARBA" id="ARBA00004798"/>
    </source>
</evidence>
<reference evidence="13 14" key="1">
    <citation type="submission" date="2018-05" db="EMBL/GenBank/DDBJ databases">
        <title>A metagenomic window into the 2 km-deep terrestrial subsurface aquifer revealed taxonomically and functionally diverse microbial community comprising novel uncultured bacterial lineages.</title>
        <authorList>
            <person name="Kadnikov V.V."/>
            <person name="Mardanov A.V."/>
            <person name="Beletsky A.V."/>
            <person name="Banks D."/>
            <person name="Pimenov N.V."/>
            <person name="Frank Y.A."/>
            <person name="Karnachuk O.V."/>
            <person name="Ravin N.V."/>
        </authorList>
    </citation>
    <scope>NUCLEOTIDE SEQUENCE [LARGE SCALE GENOMIC DNA]</scope>
    <source>
        <strain evidence="13">BY5</strain>
    </source>
</reference>
<keyword evidence="8" id="KW-0464">Manganese</keyword>
<feature type="domain" description="Metalloenzyme" evidence="11">
    <location>
        <begin position="226"/>
        <end position="416"/>
    </location>
</feature>
<evidence type="ECO:0000256" key="8">
    <source>
        <dbReference type="ARBA" id="ARBA00023211"/>
    </source>
</evidence>
<keyword evidence="9" id="KW-0413">Isomerase</keyword>
<dbReference type="NCBIfam" id="TIGR01307">
    <property type="entry name" value="pgm_bpd_ind"/>
    <property type="match status" value="1"/>
</dbReference>
<dbReference type="CDD" id="cd16010">
    <property type="entry name" value="iPGM"/>
    <property type="match status" value="1"/>
</dbReference>
<dbReference type="InterPro" id="IPR036646">
    <property type="entry name" value="PGAM_B_sf"/>
</dbReference>
<dbReference type="PANTHER" id="PTHR31637:SF0">
    <property type="entry name" value="2,3-BISPHOSPHOGLYCERATE-INDEPENDENT PHOSPHOGLYCERATE MUTASE"/>
    <property type="match status" value="1"/>
</dbReference>
<comment type="catalytic activity">
    <reaction evidence="1">
        <text>(2R)-2-phosphoglycerate = (2R)-3-phosphoglycerate</text>
        <dbReference type="Rhea" id="RHEA:15901"/>
        <dbReference type="ChEBI" id="CHEBI:58272"/>
        <dbReference type="ChEBI" id="CHEBI:58289"/>
        <dbReference type="EC" id="5.4.2.12"/>
    </reaction>
</comment>
<dbReference type="GO" id="GO:0004619">
    <property type="term" value="F:phosphoglycerate mutase activity"/>
    <property type="evidence" value="ECO:0007669"/>
    <property type="project" value="UniProtKB-UniRule"/>
</dbReference>
<evidence type="ECO:0000256" key="6">
    <source>
        <dbReference type="ARBA" id="ARBA00022723"/>
    </source>
</evidence>
<keyword evidence="6" id="KW-0479">Metal-binding</keyword>
<gene>
    <name evidence="13" type="ORF">OZSIB_3895</name>
</gene>
<evidence type="ECO:0000256" key="7">
    <source>
        <dbReference type="ARBA" id="ARBA00023152"/>
    </source>
</evidence>
<protein>
    <recommendedName>
        <fullName evidence="10">2,3-bisphosphoglycerate-independent phosphoglycerate mutase</fullName>
        <ecNumber evidence="10">5.4.2.12</ecNumber>
    </recommendedName>
</protein>
<organism evidence="13 14">
    <name type="scientific">Candidatus Ozemobacter sibiricus</name>
    <dbReference type="NCBI Taxonomy" id="2268124"/>
    <lineage>
        <taxon>Bacteria</taxon>
        <taxon>Candidatus Ozemobacteria</taxon>
        <taxon>Candidatus Ozemobacterales</taxon>
        <taxon>Candidatus Ozemobacteraceae</taxon>
        <taxon>Candidatus Ozemobacter</taxon>
    </lineage>
</organism>
<dbReference type="GO" id="GO:0030145">
    <property type="term" value="F:manganese ion binding"/>
    <property type="evidence" value="ECO:0007669"/>
    <property type="project" value="InterPro"/>
</dbReference>
<evidence type="ECO:0000313" key="13">
    <source>
        <dbReference type="EMBL" id="RCK79741.1"/>
    </source>
</evidence>
<dbReference type="GO" id="GO:0006007">
    <property type="term" value="P:glucose catabolic process"/>
    <property type="evidence" value="ECO:0007669"/>
    <property type="project" value="InterPro"/>
</dbReference>
<evidence type="ECO:0000256" key="10">
    <source>
        <dbReference type="NCBIfam" id="TIGR01307"/>
    </source>
</evidence>
<comment type="pathway">
    <text evidence="4">Carbohydrate degradation; glycolysis; pyruvate from D-glyceraldehyde 3-phosphate: step 3/5.</text>
</comment>
<dbReference type="InterPro" id="IPR006124">
    <property type="entry name" value="Metalloenzyme"/>
</dbReference>
<dbReference type="Gene3D" id="3.40.1450.10">
    <property type="entry name" value="BPG-independent phosphoglycerate mutase, domain B"/>
    <property type="match status" value="1"/>
</dbReference>
<dbReference type="InterPro" id="IPR011258">
    <property type="entry name" value="BPG-indep_PGM_N"/>
</dbReference>
<evidence type="ECO:0000259" key="11">
    <source>
        <dbReference type="Pfam" id="PF01676"/>
    </source>
</evidence>
<dbReference type="Proteomes" id="UP000252355">
    <property type="component" value="Unassembled WGS sequence"/>
</dbReference>
<evidence type="ECO:0000256" key="3">
    <source>
        <dbReference type="ARBA" id="ARBA00002315"/>
    </source>
</evidence>
<dbReference type="InterPro" id="IPR005995">
    <property type="entry name" value="Pgm_bpd_ind"/>
</dbReference>
<dbReference type="EC" id="5.4.2.12" evidence="10"/>
<dbReference type="PANTHER" id="PTHR31637">
    <property type="entry name" value="2,3-BISPHOSPHOGLYCERATE-INDEPENDENT PHOSPHOGLYCERATE MUTASE"/>
    <property type="match status" value="1"/>
</dbReference>
<dbReference type="GO" id="GO:0005829">
    <property type="term" value="C:cytosol"/>
    <property type="evidence" value="ECO:0007669"/>
    <property type="project" value="TreeGrafter"/>
</dbReference>
<keyword evidence="7" id="KW-0324">Glycolysis</keyword>
<accession>A0A367ZQX0</accession>
<evidence type="ECO:0000259" key="12">
    <source>
        <dbReference type="Pfam" id="PF06415"/>
    </source>
</evidence>
<dbReference type="SUPFAM" id="SSF64158">
    <property type="entry name" value="2,3-Bisphosphoglycerate-independent phosphoglycerate mutase, substrate-binding domain"/>
    <property type="match status" value="1"/>
</dbReference>
<evidence type="ECO:0000256" key="1">
    <source>
        <dbReference type="ARBA" id="ARBA00000370"/>
    </source>
</evidence>
<dbReference type="GO" id="GO:0006096">
    <property type="term" value="P:glycolytic process"/>
    <property type="evidence" value="ECO:0007669"/>
    <property type="project" value="UniProtKB-UniRule"/>
</dbReference>
<evidence type="ECO:0000256" key="2">
    <source>
        <dbReference type="ARBA" id="ARBA00001936"/>
    </source>
</evidence>
<comment type="cofactor">
    <cofactor evidence="2">
        <name>Mn(2+)</name>
        <dbReference type="ChEBI" id="CHEBI:29035"/>
    </cofactor>
</comment>
<comment type="similarity">
    <text evidence="5">Belongs to the BPG-independent phosphoglycerate mutase family.</text>
</comment>
<comment type="caution">
    <text evidence="13">The sequence shown here is derived from an EMBL/GenBank/DDBJ whole genome shotgun (WGS) entry which is preliminary data.</text>
</comment>
<dbReference type="Gene3D" id="3.40.720.10">
    <property type="entry name" value="Alkaline Phosphatase, subunit A"/>
    <property type="match status" value="1"/>
</dbReference>
<dbReference type="EMBL" id="QOQW01000010">
    <property type="protein sequence ID" value="RCK79741.1"/>
    <property type="molecule type" value="Genomic_DNA"/>
</dbReference>
<evidence type="ECO:0000256" key="9">
    <source>
        <dbReference type="ARBA" id="ARBA00023235"/>
    </source>
</evidence>
<dbReference type="AlphaFoldDB" id="A0A367ZQX0"/>
<dbReference type="FunFam" id="3.40.1450.10:FF:000002">
    <property type="entry name" value="2,3-bisphosphoglycerate-independent phosphoglycerate mutase"/>
    <property type="match status" value="1"/>
</dbReference>